<evidence type="ECO:0000313" key="2">
    <source>
        <dbReference type="Proteomes" id="UP000243515"/>
    </source>
</evidence>
<dbReference type="AlphaFoldDB" id="A0A232LTD6"/>
<dbReference type="EMBL" id="NPHW01004893">
    <property type="protein sequence ID" value="OXV07386.1"/>
    <property type="molecule type" value="Genomic_DNA"/>
</dbReference>
<evidence type="ECO:0000313" key="1">
    <source>
        <dbReference type="EMBL" id="OXV07386.1"/>
    </source>
</evidence>
<keyword evidence="2" id="KW-1185">Reference proteome</keyword>
<dbReference type="Proteomes" id="UP000243515">
    <property type="component" value="Unassembled WGS sequence"/>
</dbReference>
<proteinExistence type="predicted"/>
<gene>
    <name evidence="1" type="ORF">Egran_04847</name>
</gene>
<protein>
    <submittedName>
        <fullName evidence="1">Uncharacterized protein</fullName>
    </submittedName>
</protein>
<organism evidence="1 2">
    <name type="scientific">Elaphomyces granulatus</name>
    <dbReference type="NCBI Taxonomy" id="519963"/>
    <lineage>
        <taxon>Eukaryota</taxon>
        <taxon>Fungi</taxon>
        <taxon>Dikarya</taxon>
        <taxon>Ascomycota</taxon>
        <taxon>Pezizomycotina</taxon>
        <taxon>Eurotiomycetes</taxon>
        <taxon>Eurotiomycetidae</taxon>
        <taxon>Eurotiales</taxon>
        <taxon>Elaphomycetaceae</taxon>
        <taxon>Elaphomyces</taxon>
    </lineage>
</organism>
<reference evidence="1 2" key="1">
    <citation type="journal article" date="2015" name="Environ. Microbiol.">
        <title>Metagenome sequence of Elaphomyces granulatus from sporocarp tissue reveals Ascomycota ectomycorrhizal fingerprints of genome expansion and a Proteobacteria-rich microbiome.</title>
        <authorList>
            <person name="Quandt C.A."/>
            <person name="Kohler A."/>
            <person name="Hesse C.N."/>
            <person name="Sharpton T.J."/>
            <person name="Martin F."/>
            <person name="Spatafora J.W."/>
        </authorList>
    </citation>
    <scope>NUCLEOTIDE SEQUENCE [LARGE SCALE GENOMIC DNA]</scope>
    <source>
        <strain evidence="1 2">OSC145934</strain>
    </source>
</reference>
<name>A0A232LTD6_9EURO</name>
<sequence length="78" mass="9329">MAKMMIAPDTSRVQLFLMRAKFALTTIPERRLWHTDVEGDEMRSRGQASNRKIGIEYRFDPLILFPHRGRKKNRRKTR</sequence>
<comment type="caution">
    <text evidence="1">The sequence shown here is derived from an EMBL/GenBank/DDBJ whole genome shotgun (WGS) entry which is preliminary data.</text>
</comment>
<accession>A0A232LTD6</accession>